<organism evidence="1 2">
    <name type="scientific">Holotrichia oblita</name>
    <name type="common">Chafer beetle</name>
    <dbReference type="NCBI Taxonomy" id="644536"/>
    <lineage>
        <taxon>Eukaryota</taxon>
        <taxon>Metazoa</taxon>
        <taxon>Ecdysozoa</taxon>
        <taxon>Arthropoda</taxon>
        <taxon>Hexapoda</taxon>
        <taxon>Insecta</taxon>
        <taxon>Pterygota</taxon>
        <taxon>Neoptera</taxon>
        <taxon>Endopterygota</taxon>
        <taxon>Coleoptera</taxon>
        <taxon>Polyphaga</taxon>
        <taxon>Scarabaeiformia</taxon>
        <taxon>Scarabaeidae</taxon>
        <taxon>Melolonthinae</taxon>
        <taxon>Holotrichia</taxon>
    </lineage>
</organism>
<reference evidence="1" key="1">
    <citation type="submission" date="2022-04" db="EMBL/GenBank/DDBJ databases">
        <title>Chromosome-scale genome assembly of Holotrichia oblita Faldermann.</title>
        <authorList>
            <person name="Rongchong L."/>
        </authorList>
    </citation>
    <scope>NUCLEOTIDE SEQUENCE</scope>
    <source>
        <strain evidence="1">81SQS9</strain>
    </source>
</reference>
<evidence type="ECO:0000313" key="2">
    <source>
        <dbReference type="Proteomes" id="UP001056778"/>
    </source>
</evidence>
<keyword evidence="2" id="KW-1185">Reference proteome</keyword>
<gene>
    <name evidence="1" type="ORF">MML48_4g00007513</name>
</gene>
<name>A0ACB9T9T2_HOLOL</name>
<comment type="caution">
    <text evidence="1">The sequence shown here is derived from an EMBL/GenBank/DDBJ whole genome shotgun (WGS) entry which is preliminary data.</text>
</comment>
<evidence type="ECO:0000313" key="1">
    <source>
        <dbReference type="EMBL" id="KAI4463573.1"/>
    </source>
</evidence>
<dbReference type="Proteomes" id="UP001056778">
    <property type="component" value="Chromosome 4"/>
</dbReference>
<sequence>MQTGTKVITDFKLSSLFKQGKPGQKGSCIVTKEILRLWFTDLKKYLLKDNCVDISKEPEEVLPPQGIKNLYSVKMLNEKQNFTLHIKA</sequence>
<accession>A0ACB9T9T2</accession>
<proteinExistence type="predicted"/>
<protein>
    <submittedName>
        <fullName evidence="1">Zinc finger protein</fullName>
    </submittedName>
</protein>
<dbReference type="EMBL" id="CM043018">
    <property type="protein sequence ID" value="KAI4463573.1"/>
    <property type="molecule type" value="Genomic_DNA"/>
</dbReference>